<evidence type="ECO:0000313" key="8">
    <source>
        <dbReference type="EMBL" id="KAG6469580.1"/>
    </source>
</evidence>
<evidence type="ECO:0000256" key="3">
    <source>
        <dbReference type="ARBA" id="ARBA00022833"/>
    </source>
</evidence>
<evidence type="ECO:0000259" key="7">
    <source>
        <dbReference type="PROSITE" id="PS50089"/>
    </source>
</evidence>
<gene>
    <name evidence="8" type="ORF">ZIOFF_070509</name>
</gene>
<dbReference type="SUPFAM" id="SSF57850">
    <property type="entry name" value="RING/U-box"/>
    <property type="match status" value="1"/>
</dbReference>
<organism evidence="8 9">
    <name type="scientific">Zingiber officinale</name>
    <name type="common">Ginger</name>
    <name type="synonym">Amomum zingiber</name>
    <dbReference type="NCBI Taxonomy" id="94328"/>
    <lineage>
        <taxon>Eukaryota</taxon>
        <taxon>Viridiplantae</taxon>
        <taxon>Streptophyta</taxon>
        <taxon>Embryophyta</taxon>
        <taxon>Tracheophyta</taxon>
        <taxon>Spermatophyta</taxon>
        <taxon>Magnoliopsida</taxon>
        <taxon>Liliopsida</taxon>
        <taxon>Zingiberales</taxon>
        <taxon>Zingiberaceae</taxon>
        <taxon>Zingiber</taxon>
    </lineage>
</organism>
<feature type="region of interest" description="Disordered" evidence="5">
    <location>
        <begin position="170"/>
        <end position="195"/>
    </location>
</feature>
<evidence type="ECO:0000256" key="1">
    <source>
        <dbReference type="ARBA" id="ARBA00022723"/>
    </source>
</evidence>
<comment type="caution">
    <text evidence="8">The sequence shown here is derived from an EMBL/GenBank/DDBJ whole genome shotgun (WGS) entry which is preliminary data.</text>
</comment>
<keyword evidence="6" id="KW-1133">Transmembrane helix</keyword>
<dbReference type="GO" id="GO:0008270">
    <property type="term" value="F:zinc ion binding"/>
    <property type="evidence" value="ECO:0007669"/>
    <property type="project" value="UniProtKB-KW"/>
</dbReference>
<evidence type="ECO:0000313" key="9">
    <source>
        <dbReference type="Proteomes" id="UP000734854"/>
    </source>
</evidence>
<sequence>MSWANLYLIVVPFTLIVISELEIVTLPFTIEQILFFFYVILLLGSALKIVICHLLGRPDPCNCVESMSTGTIVFSARKTQLKLPVTECSICWEEFIDGDVVRVLSACNHGFHKQCIDKWLIRNDRCPYGCCTRYQKSSWQKEIELYALNGGMIADSCSFLHVEGPEPKLFHQRSGADLPRPNSSSALGKSWPPQS</sequence>
<dbReference type="SMART" id="SM00184">
    <property type="entry name" value="RING"/>
    <property type="match status" value="1"/>
</dbReference>
<keyword evidence="2 4" id="KW-0863">Zinc-finger</keyword>
<dbReference type="InterPro" id="IPR013083">
    <property type="entry name" value="Znf_RING/FYVE/PHD"/>
</dbReference>
<dbReference type="Gene3D" id="3.30.40.10">
    <property type="entry name" value="Zinc/RING finger domain, C3HC4 (zinc finger)"/>
    <property type="match status" value="1"/>
</dbReference>
<dbReference type="Proteomes" id="UP000734854">
    <property type="component" value="Unassembled WGS sequence"/>
</dbReference>
<proteinExistence type="predicted"/>
<evidence type="ECO:0000256" key="2">
    <source>
        <dbReference type="ARBA" id="ARBA00022771"/>
    </source>
</evidence>
<reference evidence="8 9" key="1">
    <citation type="submission" date="2020-08" db="EMBL/GenBank/DDBJ databases">
        <title>Plant Genome Project.</title>
        <authorList>
            <person name="Zhang R.-G."/>
        </authorList>
    </citation>
    <scope>NUCLEOTIDE SEQUENCE [LARGE SCALE GENOMIC DNA]</scope>
    <source>
        <tissue evidence="8">Rhizome</tissue>
    </source>
</reference>
<dbReference type="PANTHER" id="PTHR45798">
    <property type="entry name" value="RING-H2 FINGER PROTEIN ATL61-RELATED-RELATED"/>
    <property type="match status" value="1"/>
</dbReference>
<protein>
    <recommendedName>
        <fullName evidence="7">RING-type domain-containing protein</fullName>
    </recommendedName>
</protein>
<dbReference type="AlphaFoldDB" id="A0A8J5BYR1"/>
<dbReference type="EMBL" id="JACMSC010000021">
    <property type="protein sequence ID" value="KAG6469580.1"/>
    <property type="molecule type" value="Genomic_DNA"/>
</dbReference>
<evidence type="ECO:0000256" key="6">
    <source>
        <dbReference type="SAM" id="Phobius"/>
    </source>
</evidence>
<dbReference type="Pfam" id="PF13639">
    <property type="entry name" value="zf-RING_2"/>
    <property type="match status" value="1"/>
</dbReference>
<evidence type="ECO:0000256" key="4">
    <source>
        <dbReference type="PROSITE-ProRule" id="PRU00175"/>
    </source>
</evidence>
<dbReference type="InterPro" id="IPR052788">
    <property type="entry name" value="RING-type_E3_ligase_ATL"/>
</dbReference>
<keyword evidence="6" id="KW-0812">Transmembrane</keyword>
<dbReference type="PANTHER" id="PTHR45798:SF97">
    <property type="entry name" value="ALCOHOL-SENSITIVE RING FINGER PROTEIN 1"/>
    <property type="match status" value="1"/>
</dbReference>
<dbReference type="PROSITE" id="PS50089">
    <property type="entry name" value="ZF_RING_2"/>
    <property type="match status" value="1"/>
</dbReference>
<keyword evidence="1" id="KW-0479">Metal-binding</keyword>
<feature type="domain" description="RING-type" evidence="7">
    <location>
        <begin position="88"/>
        <end position="127"/>
    </location>
</feature>
<keyword evidence="3" id="KW-0862">Zinc</keyword>
<keyword evidence="6" id="KW-0472">Membrane</keyword>
<accession>A0A8J5BYR1</accession>
<keyword evidence="9" id="KW-1185">Reference proteome</keyword>
<name>A0A8J5BYR1_ZINOF</name>
<evidence type="ECO:0000256" key="5">
    <source>
        <dbReference type="SAM" id="MobiDB-lite"/>
    </source>
</evidence>
<dbReference type="InterPro" id="IPR001841">
    <property type="entry name" value="Znf_RING"/>
</dbReference>
<feature type="transmembrane region" description="Helical" evidence="6">
    <location>
        <begin position="33"/>
        <end position="56"/>
    </location>
</feature>
<feature type="compositionally biased region" description="Polar residues" evidence="5">
    <location>
        <begin position="181"/>
        <end position="195"/>
    </location>
</feature>
<feature type="transmembrane region" description="Helical" evidence="6">
    <location>
        <begin position="6"/>
        <end position="26"/>
    </location>
</feature>